<gene>
    <name evidence="2" type="ordered locus">RBRH_04187</name>
</gene>
<evidence type="ECO:0000313" key="3">
    <source>
        <dbReference type="Proteomes" id="UP000007437"/>
    </source>
</evidence>
<sequence>MMSRNWFAYLPCMTGACGASESPDADTALAEPNQMPVKSRDYRLDVSASLPRSAASEVPPTRHPTIKQPVRTRTLTKLPLEVLEIIACRVAEPTTNINQTTAYRHLWSFATASRQTWHASQRQIPAAQVHARAMDLGSDDQQAPLQEFKDIFNAARQLPLGKAKLQAYVIEQIEWMQDGHLDAIQWTLSELAKQPTHANATPYRALINVLPKIFNHVCHRFDSPRDAIVPEHSAQRAAFNVGLDAIGQLHGPDKVDAIEVMVSLLERLPDDERAASFDALVHAAIAVSPTSIADLVPCLRWLESTEQQDRLDTLISIATQYSDADAVEPLITATAAMHHATDADTARSDATAPPSAAEQQNRWDQVLALSHTLWRSGKMTIEQFNDALSLLESISEILPAEQRQRTAAWLESQFNEIAQRTGANCEGRSGVLDIAHRAGTDRVQAADARQRHIP</sequence>
<dbReference type="HOGENOM" id="CLU_602282_0_0_4"/>
<proteinExistence type="predicted"/>
<name>E5AQT6_MYCRK</name>
<dbReference type="EMBL" id="FR687359">
    <property type="protein sequence ID" value="CBW74968.1"/>
    <property type="molecule type" value="Genomic_DNA"/>
</dbReference>
<dbReference type="KEGG" id="brh:RBRH_04187"/>
<evidence type="ECO:0000313" key="2">
    <source>
        <dbReference type="EMBL" id="CBW74968.1"/>
    </source>
</evidence>
<organism evidence="2 3">
    <name type="scientific">Mycetohabitans rhizoxinica (strain DSM 19002 / CIP 109453 / HKI 454)</name>
    <name type="common">Paraburkholderia rhizoxinica</name>
    <dbReference type="NCBI Taxonomy" id="882378"/>
    <lineage>
        <taxon>Bacteria</taxon>
        <taxon>Pseudomonadati</taxon>
        <taxon>Pseudomonadota</taxon>
        <taxon>Betaproteobacteria</taxon>
        <taxon>Burkholderiales</taxon>
        <taxon>Burkholderiaceae</taxon>
        <taxon>Mycetohabitans</taxon>
    </lineage>
</organism>
<feature type="region of interest" description="Disordered" evidence="1">
    <location>
        <begin position="341"/>
        <end position="360"/>
    </location>
</feature>
<dbReference type="Proteomes" id="UP000007437">
    <property type="component" value="Chromosome"/>
</dbReference>
<protein>
    <submittedName>
        <fullName evidence="2">Uncharacterized protein</fullName>
    </submittedName>
</protein>
<reference evidence="2 3" key="1">
    <citation type="journal article" date="2011" name="J. Bacteriol.">
        <title>Complete genome sequence of Burkholderia rhizoxinica, an endosymbiont of Rhizopus microsporus.</title>
        <authorList>
            <person name="Lackner G."/>
            <person name="Moebius N."/>
            <person name="Partida-Martinez L."/>
            <person name="Hertweck C."/>
        </authorList>
    </citation>
    <scope>NUCLEOTIDE SEQUENCE [LARGE SCALE GENOMIC DNA]</scope>
    <source>
        <strain evidence="3">DSM 19002 / CIP 109453 / HKI 454</strain>
    </source>
</reference>
<accession>E5AQT6</accession>
<dbReference type="PROSITE" id="PS51257">
    <property type="entry name" value="PROKAR_LIPOPROTEIN"/>
    <property type="match status" value="1"/>
</dbReference>
<evidence type="ECO:0000256" key="1">
    <source>
        <dbReference type="SAM" id="MobiDB-lite"/>
    </source>
</evidence>
<dbReference type="AlphaFoldDB" id="E5AQT6"/>